<accession>A0A1D1VFF6</accession>
<keyword evidence="9" id="KW-1185">Reference proteome</keyword>
<dbReference type="GO" id="GO:0099078">
    <property type="term" value="C:BORC complex"/>
    <property type="evidence" value="ECO:0007669"/>
    <property type="project" value="TreeGrafter"/>
</dbReference>
<evidence type="ECO:0000256" key="1">
    <source>
        <dbReference type="ARBA" id="ARBA00004122"/>
    </source>
</evidence>
<dbReference type="GO" id="GO:0030672">
    <property type="term" value="C:synaptic vesicle membrane"/>
    <property type="evidence" value="ECO:0007669"/>
    <property type="project" value="TreeGrafter"/>
</dbReference>
<evidence type="ECO:0000256" key="6">
    <source>
        <dbReference type="ARBA" id="ARBA00023288"/>
    </source>
</evidence>
<dbReference type="GO" id="GO:0098574">
    <property type="term" value="C:cytoplasmic side of lysosomal membrane"/>
    <property type="evidence" value="ECO:0007669"/>
    <property type="project" value="TreeGrafter"/>
</dbReference>
<evidence type="ECO:0000313" key="8">
    <source>
        <dbReference type="EMBL" id="GAU97623.1"/>
    </source>
</evidence>
<feature type="region of interest" description="Disordered" evidence="7">
    <location>
        <begin position="1"/>
        <end position="70"/>
    </location>
</feature>
<protein>
    <recommendedName>
        <fullName evidence="3">BLOC-1-related complex subunit 5</fullName>
    </recommendedName>
</protein>
<dbReference type="InterPro" id="IPR018780">
    <property type="entry name" value="TBORCS5"/>
</dbReference>
<dbReference type="GO" id="GO:0072384">
    <property type="term" value="P:organelle transport along microtubule"/>
    <property type="evidence" value="ECO:0007669"/>
    <property type="project" value="TreeGrafter"/>
</dbReference>
<sequence length="231" mass="25613">MGSEISTQQNQGDGAPPTPSTVRSFPEETSPSVRSPPIDLAQQSRGTTGPGRLSRFLSDAIPTVRTNKPPIPQEIHVVREGATEGSPAESDPDLEHLRSLPTFLPLVKTSVNVTAVKDPELGDRLDYRKILMIGLRYQQYLRQCSDIVGVEQHKVIARIKEADEVVSRETSLLSEKQKLLSRYADTFGSVSDVNKTLDRIQENLAKTVDLMDTLNHRLPPEYQLSAFNLDP</sequence>
<dbReference type="Pfam" id="PF10158">
    <property type="entry name" value="LOH1CR12"/>
    <property type="match status" value="1"/>
</dbReference>
<comment type="subcellular location">
    <subcellularLocation>
        <location evidence="1">Lysosome membrane</location>
        <topology evidence="1">Lipid-anchor</topology>
        <orientation evidence="1">Cytoplasmic side</orientation>
    </subcellularLocation>
</comment>
<dbReference type="PANTHER" id="PTHR31634:SF2">
    <property type="entry name" value="BLOC-1-RELATED COMPLEX SUBUNIT 5"/>
    <property type="match status" value="1"/>
</dbReference>
<dbReference type="STRING" id="947166.A0A1D1VFF6"/>
<evidence type="ECO:0000256" key="7">
    <source>
        <dbReference type="SAM" id="MobiDB-lite"/>
    </source>
</evidence>
<comment type="similarity">
    <text evidence="2">Belongs to the BORCS5 family.</text>
</comment>
<keyword evidence="6" id="KW-0449">Lipoprotein</keyword>
<dbReference type="GO" id="GO:1903744">
    <property type="term" value="P:positive regulation of anterograde synaptic vesicle transport"/>
    <property type="evidence" value="ECO:0007669"/>
    <property type="project" value="TreeGrafter"/>
</dbReference>
<dbReference type="EMBL" id="BDGG01000004">
    <property type="protein sequence ID" value="GAU97623.1"/>
    <property type="molecule type" value="Genomic_DNA"/>
</dbReference>
<organism evidence="8 9">
    <name type="scientific">Ramazzottius varieornatus</name>
    <name type="common">Water bear</name>
    <name type="synonym">Tardigrade</name>
    <dbReference type="NCBI Taxonomy" id="947166"/>
    <lineage>
        <taxon>Eukaryota</taxon>
        <taxon>Metazoa</taxon>
        <taxon>Ecdysozoa</taxon>
        <taxon>Tardigrada</taxon>
        <taxon>Eutardigrada</taxon>
        <taxon>Parachela</taxon>
        <taxon>Hypsibioidea</taxon>
        <taxon>Ramazzottiidae</taxon>
        <taxon>Ramazzottius</taxon>
    </lineage>
</organism>
<reference evidence="8 9" key="1">
    <citation type="journal article" date="2016" name="Nat. Commun.">
        <title>Extremotolerant tardigrade genome and improved radiotolerance of human cultured cells by tardigrade-unique protein.</title>
        <authorList>
            <person name="Hashimoto T."/>
            <person name="Horikawa D.D."/>
            <person name="Saito Y."/>
            <person name="Kuwahara H."/>
            <person name="Kozuka-Hata H."/>
            <person name="Shin-I T."/>
            <person name="Minakuchi Y."/>
            <person name="Ohishi K."/>
            <person name="Motoyama A."/>
            <person name="Aizu T."/>
            <person name="Enomoto A."/>
            <person name="Kondo K."/>
            <person name="Tanaka S."/>
            <person name="Hara Y."/>
            <person name="Koshikawa S."/>
            <person name="Sagara H."/>
            <person name="Miura T."/>
            <person name="Yokobori S."/>
            <person name="Miyagawa K."/>
            <person name="Suzuki Y."/>
            <person name="Kubo T."/>
            <person name="Oyama M."/>
            <person name="Kohara Y."/>
            <person name="Fujiyama A."/>
            <person name="Arakawa K."/>
            <person name="Katayama T."/>
            <person name="Toyoda A."/>
            <person name="Kunieda T."/>
        </authorList>
    </citation>
    <scope>NUCLEOTIDE SEQUENCE [LARGE SCALE GENOMIC DNA]</scope>
    <source>
        <strain evidence="8 9">YOKOZUNA-1</strain>
    </source>
</reference>
<comment type="caution">
    <text evidence="8">The sequence shown here is derived from an EMBL/GenBank/DDBJ whole genome shotgun (WGS) entry which is preliminary data.</text>
</comment>
<dbReference type="Proteomes" id="UP000186922">
    <property type="component" value="Unassembled WGS sequence"/>
</dbReference>
<gene>
    <name evidence="8" type="primary">RvY_08889-1</name>
    <name evidence="8" type="synonym">RvY_08889.1</name>
    <name evidence="8" type="ORF">RvY_08889</name>
</gene>
<feature type="compositionally biased region" description="Polar residues" evidence="7">
    <location>
        <begin position="1"/>
        <end position="12"/>
    </location>
</feature>
<keyword evidence="5" id="KW-0458">Lysosome</keyword>
<evidence type="ECO:0000256" key="5">
    <source>
        <dbReference type="ARBA" id="ARBA00023228"/>
    </source>
</evidence>
<evidence type="ECO:0000313" key="9">
    <source>
        <dbReference type="Proteomes" id="UP000186922"/>
    </source>
</evidence>
<feature type="compositionally biased region" description="Polar residues" evidence="7">
    <location>
        <begin position="20"/>
        <end position="33"/>
    </location>
</feature>
<dbReference type="CDD" id="cd22789">
    <property type="entry name" value="BORCS5-like"/>
    <property type="match status" value="1"/>
</dbReference>
<keyword evidence="4" id="KW-0472">Membrane</keyword>
<dbReference type="OrthoDB" id="10035640at2759"/>
<evidence type="ECO:0000256" key="2">
    <source>
        <dbReference type="ARBA" id="ARBA00010235"/>
    </source>
</evidence>
<dbReference type="GO" id="GO:0032418">
    <property type="term" value="P:lysosome localization"/>
    <property type="evidence" value="ECO:0007669"/>
    <property type="project" value="InterPro"/>
</dbReference>
<evidence type="ECO:0000256" key="4">
    <source>
        <dbReference type="ARBA" id="ARBA00023136"/>
    </source>
</evidence>
<evidence type="ECO:0000256" key="3">
    <source>
        <dbReference type="ARBA" id="ARBA00022300"/>
    </source>
</evidence>
<proteinExistence type="inferred from homology"/>
<name>A0A1D1VFF6_RAMVA</name>
<dbReference type="PANTHER" id="PTHR31634">
    <property type="entry name" value="BLOC-1-RELATED COMPLEX SUBUNIT 5"/>
    <property type="match status" value="1"/>
</dbReference>
<dbReference type="AlphaFoldDB" id="A0A1D1VFF6"/>